<dbReference type="AlphaFoldDB" id="A0A5J6IJK3"/>
<reference evidence="1 2" key="1">
    <citation type="submission" date="2017-09" db="EMBL/GenBank/DDBJ databases">
        <authorList>
            <person name="Lee N."/>
            <person name="Cho B.-K."/>
        </authorList>
    </citation>
    <scope>NUCLEOTIDE SEQUENCE [LARGE SCALE GENOMIC DNA]</scope>
    <source>
        <strain evidence="1 2">ATCC 13740</strain>
    </source>
</reference>
<name>A0A5J6IJK3_STRC4</name>
<organism evidence="1 2">
    <name type="scientific">Streptomyces coeruleorubidus</name>
    <dbReference type="NCBI Taxonomy" id="116188"/>
    <lineage>
        <taxon>Bacteria</taxon>
        <taxon>Bacillati</taxon>
        <taxon>Actinomycetota</taxon>
        <taxon>Actinomycetes</taxon>
        <taxon>Kitasatosporales</taxon>
        <taxon>Streptomycetaceae</taxon>
        <taxon>Streptomyces</taxon>
    </lineage>
</organism>
<sequence length="161" mass="16492">MTAEALLITSSRIATMASPNPIGSSQGAKCPSPSALTNLAPRMNFLDGRAAVHVVVAGGVVLAGDDVDGLRLGVDLVQGDGAVAFAEALRVRYPDLDELDAKVWSSTTMALIRLFQRNATAAGLSYADAARGVFDRLGALTQASSVRQGAAGSNRSGNAGY</sequence>
<gene>
    <name evidence="1" type="ORF">CP976_35665</name>
</gene>
<dbReference type="EMBL" id="CP023694">
    <property type="protein sequence ID" value="QEV28937.1"/>
    <property type="molecule type" value="Genomic_DNA"/>
</dbReference>
<evidence type="ECO:0000313" key="2">
    <source>
        <dbReference type="Proteomes" id="UP000326598"/>
    </source>
</evidence>
<accession>A0A5J6IJK3</accession>
<dbReference type="Proteomes" id="UP000326598">
    <property type="component" value="Chromosome"/>
</dbReference>
<protein>
    <submittedName>
        <fullName evidence="1">Uncharacterized protein</fullName>
    </submittedName>
</protein>
<dbReference type="KEGG" id="scoe:CP976_35665"/>
<proteinExistence type="predicted"/>
<evidence type="ECO:0000313" key="1">
    <source>
        <dbReference type="EMBL" id="QEV28937.1"/>
    </source>
</evidence>